<organism evidence="2">
    <name type="scientific">Aphanomyces invadans</name>
    <dbReference type="NCBI Taxonomy" id="157072"/>
    <lineage>
        <taxon>Eukaryota</taxon>
        <taxon>Sar</taxon>
        <taxon>Stramenopiles</taxon>
        <taxon>Oomycota</taxon>
        <taxon>Saprolegniomycetes</taxon>
        <taxon>Saprolegniales</taxon>
        <taxon>Verrucalvaceae</taxon>
        <taxon>Aphanomyces</taxon>
    </lineage>
</organism>
<dbReference type="AlphaFoldDB" id="A0A024TBF1"/>
<evidence type="ECO:0000313" key="2">
    <source>
        <dbReference type="EMBL" id="ETV91339.1"/>
    </source>
</evidence>
<protein>
    <submittedName>
        <fullName evidence="2">Uncharacterized protein</fullName>
    </submittedName>
</protein>
<dbReference type="GeneID" id="20091079"/>
<dbReference type="RefSeq" id="XP_008879967.1">
    <property type="nucleotide sequence ID" value="XM_008881745.1"/>
</dbReference>
<accession>A0A024TBF1</accession>
<evidence type="ECO:0000256" key="1">
    <source>
        <dbReference type="SAM" id="MobiDB-lite"/>
    </source>
</evidence>
<dbReference type="EMBL" id="KI914011">
    <property type="protein sequence ID" value="ETV91339.1"/>
    <property type="molecule type" value="Genomic_DNA"/>
</dbReference>
<proteinExistence type="predicted"/>
<name>A0A024TBF1_9STRA</name>
<reference evidence="2" key="1">
    <citation type="submission" date="2013-12" db="EMBL/GenBank/DDBJ databases">
        <title>The Genome Sequence of Aphanomyces invadans NJM9701.</title>
        <authorList>
            <consortium name="The Broad Institute Genomics Platform"/>
            <person name="Russ C."/>
            <person name="Tyler B."/>
            <person name="van West P."/>
            <person name="Dieguez-Uribeondo J."/>
            <person name="Young S.K."/>
            <person name="Zeng Q."/>
            <person name="Gargeya S."/>
            <person name="Fitzgerald M."/>
            <person name="Abouelleil A."/>
            <person name="Alvarado L."/>
            <person name="Chapman S.B."/>
            <person name="Gainer-Dewar J."/>
            <person name="Goldberg J."/>
            <person name="Griggs A."/>
            <person name="Gujja S."/>
            <person name="Hansen M."/>
            <person name="Howarth C."/>
            <person name="Imamovic A."/>
            <person name="Ireland A."/>
            <person name="Larimer J."/>
            <person name="McCowan C."/>
            <person name="Murphy C."/>
            <person name="Pearson M."/>
            <person name="Poon T.W."/>
            <person name="Priest M."/>
            <person name="Roberts A."/>
            <person name="Saif S."/>
            <person name="Shea T."/>
            <person name="Sykes S."/>
            <person name="Wortman J."/>
            <person name="Nusbaum C."/>
            <person name="Birren B."/>
        </authorList>
    </citation>
    <scope>NUCLEOTIDE SEQUENCE [LARGE SCALE GENOMIC DNA]</scope>
    <source>
        <strain evidence="2">NJM9701</strain>
    </source>
</reference>
<dbReference type="VEuPathDB" id="FungiDB:H310_14029"/>
<feature type="compositionally biased region" description="Gly residues" evidence="1">
    <location>
        <begin position="92"/>
        <end position="104"/>
    </location>
</feature>
<gene>
    <name evidence="2" type="ORF">H310_14029</name>
</gene>
<feature type="region of interest" description="Disordered" evidence="1">
    <location>
        <begin position="76"/>
        <end position="105"/>
    </location>
</feature>
<sequence length="195" mass="21586">MLSGGSPAPSWQLVSMGGTTLVHNLGLKGPAIAQPEFLNAILPSYHSWICQEWHGSRHGHRFIRASCCLDADGSVQTGDGSGGQEKELKGTRTGGRGQAGGGGRNTNLEHCRFRRESSVSREVRVRWPCRTELTEEAEARAENEAPCRSPDATCFEVSRGRRNCVGAWSRHWVRWEWPCRSEASTRQLCRLLVLS</sequence>